<name>A0A329TVS6_9FIRM</name>
<dbReference type="EMBL" id="PRLB01000012">
    <property type="protein sequence ID" value="RAW53284.1"/>
    <property type="molecule type" value="Genomic_DNA"/>
</dbReference>
<accession>A0A329TVS6</accession>
<sequence length="176" mass="20879">MDLTKYYPDIVAKYPAYVTKRELCEICHICPKTAYNLEQQGEIPYTIEQNHLIRSHKIKLTDILAYLYRRECRQEADSPYICAMRTFYDEHLSPYSDLLSVKDIQQITGFSSSAIVRWISTGILKAFQPGKQYTVPKDFMLDFLISPYYRRIRRKTPLQKELMDTFERLWQEKGGE</sequence>
<protein>
    <submittedName>
        <fullName evidence="2">DNA-binding protein</fullName>
    </submittedName>
</protein>
<dbReference type="OrthoDB" id="1805511at2"/>
<evidence type="ECO:0000313" key="3">
    <source>
        <dbReference type="Proteomes" id="UP000251144"/>
    </source>
</evidence>
<reference evidence="2 3" key="1">
    <citation type="submission" date="2018-02" db="EMBL/GenBank/DDBJ databases">
        <title>Complete genome sequencing of Faecalibacterium prausnitzii strains isolated from the human gut.</title>
        <authorList>
            <person name="Fitzgerald B.C."/>
            <person name="Shkoporov A.N."/>
            <person name="Ross P.R."/>
            <person name="Hill C."/>
        </authorList>
    </citation>
    <scope>NUCLEOTIDE SEQUENCE [LARGE SCALE GENOMIC DNA]</scope>
    <source>
        <strain evidence="2 3">APC942/32-1</strain>
    </source>
</reference>
<keyword evidence="2" id="KW-0238">DNA-binding</keyword>
<gene>
    <name evidence="2" type="ORF">C4N26_11110</name>
</gene>
<organism evidence="2 3">
    <name type="scientific">Faecalibacterium prausnitzii</name>
    <dbReference type="NCBI Taxonomy" id="853"/>
    <lineage>
        <taxon>Bacteria</taxon>
        <taxon>Bacillati</taxon>
        <taxon>Bacillota</taxon>
        <taxon>Clostridia</taxon>
        <taxon>Eubacteriales</taxon>
        <taxon>Oscillospiraceae</taxon>
        <taxon>Faecalibacterium</taxon>
    </lineage>
</organism>
<proteinExistence type="predicted"/>
<evidence type="ECO:0000259" key="1">
    <source>
        <dbReference type="Pfam" id="PF12728"/>
    </source>
</evidence>
<dbReference type="InterPro" id="IPR041657">
    <property type="entry name" value="HTH_17"/>
</dbReference>
<feature type="domain" description="Helix-turn-helix" evidence="1">
    <location>
        <begin position="17"/>
        <end position="67"/>
    </location>
</feature>
<evidence type="ECO:0000313" key="2">
    <source>
        <dbReference type="EMBL" id="RAW53284.1"/>
    </source>
</evidence>
<dbReference type="AlphaFoldDB" id="A0A329TVS6"/>
<dbReference type="GO" id="GO:0003677">
    <property type="term" value="F:DNA binding"/>
    <property type="evidence" value="ECO:0007669"/>
    <property type="project" value="UniProtKB-KW"/>
</dbReference>
<dbReference type="Pfam" id="PF12728">
    <property type="entry name" value="HTH_17"/>
    <property type="match status" value="2"/>
</dbReference>
<dbReference type="RefSeq" id="WP_025544194.1">
    <property type="nucleotide sequence ID" value="NZ_PRLB01000012.1"/>
</dbReference>
<feature type="domain" description="Helix-turn-helix" evidence="1">
    <location>
        <begin position="98"/>
        <end position="143"/>
    </location>
</feature>
<comment type="caution">
    <text evidence="2">The sequence shown here is derived from an EMBL/GenBank/DDBJ whole genome shotgun (WGS) entry which is preliminary data.</text>
</comment>
<dbReference type="Proteomes" id="UP000251144">
    <property type="component" value="Unassembled WGS sequence"/>
</dbReference>